<feature type="non-terminal residue" evidence="2">
    <location>
        <position position="1"/>
    </location>
</feature>
<dbReference type="AlphaFoldDB" id="A0AAV5U059"/>
<sequence>VLLARSPVTVPVIATRLLVAAPGSSARVAVLVASLARVFVATARVVPVLVGLGLILASLGLGGGGARVGGSGCSGGPGVGGGRRSRVRADARRRRGAMIVFGVDAEVVGVFGRWLASLL</sequence>
<evidence type="ECO:0000313" key="3">
    <source>
        <dbReference type="Proteomes" id="UP001432027"/>
    </source>
</evidence>
<protein>
    <submittedName>
        <fullName evidence="2">Uncharacterized protein</fullName>
    </submittedName>
</protein>
<feature type="transmembrane region" description="Helical" evidence="1">
    <location>
        <begin position="96"/>
        <end position="116"/>
    </location>
</feature>
<evidence type="ECO:0000313" key="2">
    <source>
        <dbReference type="EMBL" id="GMS99737.1"/>
    </source>
</evidence>
<name>A0AAV5U059_9BILA</name>
<organism evidence="2 3">
    <name type="scientific">Pristionchus entomophagus</name>
    <dbReference type="NCBI Taxonomy" id="358040"/>
    <lineage>
        <taxon>Eukaryota</taxon>
        <taxon>Metazoa</taxon>
        <taxon>Ecdysozoa</taxon>
        <taxon>Nematoda</taxon>
        <taxon>Chromadorea</taxon>
        <taxon>Rhabditida</taxon>
        <taxon>Rhabditina</taxon>
        <taxon>Diplogasteromorpha</taxon>
        <taxon>Diplogasteroidea</taxon>
        <taxon>Neodiplogasteridae</taxon>
        <taxon>Pristionchus</taxon>
    </lineage>
</organism>
<evidence type="ECO:0000256" key="1">
    <source>
        <dbReference type="SAM" id="Phobius"/>
    </source>
</evidence>
<gene>
    <name evidence="2" type="ORF">PENTCL1PPCAC_21912</name>
</gene>
<keyword evidence="1" id="KW-0812">Transmembrane</keyword>
<feature type="non-terminal residue" evidence="2">
    <location>
        <position position="119"/>
    </location>
</feature>
<accession>A0AAV5U059</accession>
<dbReference type="Proteomes" id="UP001432027">
    <property type="component" value="Unassembled WGS sequence"/>
</dbReference>
<proteinExistence type="predicted"/>
<comment type="caution">
    <text evidence="2">The sequence shown here is derived from an EMBL/GenBank/DDBJ whole genome shotgun (WGS) entry which is preliminary data.</text>
</comment>
<feature type="transmembrane region" description="Helical" evidence="1">
    <location>
        <begin position="28"/>
        <end position="57"/>
    </location>
</feature>
<dbReference type="EMBL" id="BTSX01000005">
    <property type="protein sequence ID" value="GMS99737.1"/>
    <property type="molecule type" value="Genomic_DNA"/>
</dbReference>
<keyword evidence="1" id="KW-1133">Transmembrane helix</keyword>
<keyword evidence="1" id="KW-0472">Membrane</keyword>
<reference evidence="2" key="1">
    <citation type="submission" date="2023-10" db="EMBL/GenBank/DDBJ databases">
        <title>Genome assembly of Pristionchus species.</title>
        <authorList>
            <person name="Yoshida K."/>
            <person name="Sommer R.J."/>
        </authorList>
    </citation>
    <scope>NUCLEOTIDE SEQUENCE</scope>
    <source>
        <strain evidence="2">RS0144</strain>
    </source>
</reference>
<keyword evidence="3" id="KW-1185">Reference proteome</keyword>